<dbReference type="WBParaSite" id="SPAL_0001221500.1">
    <property type="protein sequence ID" value="SPAL_0001221500.1"/>
    <property type="gene ID" value="SPAL_0001221500"/>
</dbReference>
<sequence>MSIIYCYLFYIFSIFSKLNSDIVVFESAFKAIENRYFWYYDYTTFASKEDFLEHIGETYPEFISKLIFIRITGEFNVLGEFIRYDPVKLCKICLPQKDKPKSRVGLKRVQFSNDEVIVRYSLNGEITYECDGHIVPTLQELAKCALKKRHQKFGSTCQKTSYRDEALVCTIKQSRKNKTKSKLFCENIDVIQLLNYRKGLKKSTFSDKIWSSIWKNRYSYGCFSLHNYRLLKERYIREINAYRSFYKVSPLTEDFKLTQLAQTRAMVLANYGELSQSRVGLKRVQFSNDEVIVKVFSKWRNYI</sequence>
<evidence type="ECO:0000259" key="1">
    <source>
        <dbReference type="Pfam" id="PF24100"/>
    </source>
</evidence>
<proteinExistence type="predicted"/>
<dbReference type="InterPro" id="IPR035940">
    <property type="entry name" value="CAP_sf"/>
</dbReference>
<reference evidence="3" key="1">
    <citation type="submission" date="2017-02" db="UniProtKB">
        <authorList>
            <consortium name="WormBaseParasite"/>
        </authorList>
    </citation>
    <scope>IDENTIFICATION</scope>
</reference>
<dbReference type="AlphaFoldDB" id="A0A0N5C2K5"/>
<dbReference type="SUPFAM" id="SSF55797">
    <property type="entry name" value="PR-1-like"/>
    <property type="match status" value="1"/>
</dbReference>
<dbReference type="Pfam" id="PF24100">
    <property type="entry name" value="DUF7381"/>
    <property type="match status" value="1"/>
</dbReference>
<accession>A0A0N5C2K5</accession>
<evidence type="ECO:0000313" key="3">
    <source>
        <dbReference type="WBParaSite" id="SPAL_0001221500.1"/>
    </source>
</evidence>
<keyword evidence="2" id="KW-1185">Reference proteome</keyword>
<organism evidence="2 3">
    <name type="scientific">Strongyloides papillosus</name>
    <name type="common">Intestinal threadworm</name>
    <dbReference type="NCBI Taxonomy" id="174720"/>
    <lineage>
        <taxon>Eukaryota</taxon>
        <taxon>Metazoa</taxon>
        <taxon>Ecdysozoa</taxon>
        <taxon>Nematoda</taxon>
        <taxon>Chromadorea</taxon>
        <taxon>Rhabditida</taxon>
        <taxon>Tylenchina</taxon>
        <taxon>Panagrolaimomorpha</taxon>
        <taxon>Strongyloidoidea</taxon>
        <taxon>Strongyloididae</taxon>
        <taxon>Strongyloides</taxon>
    </lineage>
</organism>
<dbReference type="Proteomes" id="UP000046392">
    <property type="component" value="Unplaced"/>
</dbReference>
<dbReference type="InterPro" id="IPR055805">
    <property type="entry name" value="DUF7381"/>
</dbReference>
<feature type="domain" description="DUF7381" evidence="1">
    <location>
        <begin position="23"/>
        <end position="147"/>
    </location>
</feature>
<protein>
    <submittedName>
        <fullName evidence="3">HTH_48 domain-containing protein</fullName>
    </submittedName>
</protein>
<name>A0A0N5C2K5_STREA</name>
<evidence type="ECO:0000313" key="2">
    <source>
        <dbReference type="Proteomes" id="UP000046392"/>
    </source>
</evidence>